<evidence type="ECO:0000256" key="2">
    <source>
        <dbReference type="ARBA" id="ARBA00061366"/>
    </source>
</evidence>
<dbReference type="InterPro" id="IPR035093">
    <property type="entry name" value="RelE/ParE_toxin_dom_sf"/>
</dbReference>
<dbReference type="InterPro" id="IPR007712">
    <property type="entry name" value="RelE/ParE_toxin"/>
</dbReference>
<accession>A0A3S3QZN2</accession>
<organism evidence="4 5">
    <name type="scientific">Candidatus Electrothrix communis</name>
    <dbReference type="NCBI Taxonomy" id="1859133"/>
    <lineage>
        <taxon>Bacteria</taxon>
        <taxon>Pseudomonadati</taxon>
        <taxon>Thermodesulfobacteriota</taxon>
        <taxon>Desulfobulbia</taxon>
        <taxon>Desulfobulbales</taxon>
        <taxon>Desulfobulbaceae</taxon>
        <taxon>Candidatus Electrothrix</taxon>
    </lineage>
</organism>
<comment type="similarity">
    <text evidence="2">Belongs to the RelE toxin family. YafQ subfamily.</text>
</comment>
<feature type="non-terminal residue" evidence="4">
    <location>
        <position position="1"/>
    </location>
</feature>
<keyword evidence="5" id="KW-1185">Reference proteome</keyword>
<proteinExistence type="inferred from homology"/>
<dbReference type="InterPro" id="IPR004386">
    <property type="entry name" value="Toxin_YafQ-like"/>
</dbReference>
<dbReference type="AlphaFoldDB" id="A0A3S3QZN2"/>
<sequence length="86" mass="10601">FFVIRFKRDFKRIRKKHKNLSKLQAVIELLVDEKALDPRYKDHRLIGNWAKHRECHIEPDWLLIYRITDNNLYLERTGSHAELFRK</sequence>
<dbReference type="Pfam" id="PF15738">
    <property type="entry name" value="YafQ_toxin"/>
    <property type="match status" value="1"/>
</dbReference>
<evidence type="ECO:0000256" key="1">
    <source>
        <dbReference type="ARBA" id="ARBA00022649"/>
    </source>
</evidence>
<evidence type="ECO:0000313" key="4">
    <source>
        <dbReference type="EMBL" id="RWX46519.1"/>
    </source>
</evidence>
<dbReference type="GO" id="GO:0004521">
    <property type="term" value="F:RNA endonuclease activity"/>
    <property type="evidence" value="ECO:0007669"/>
    <property type="project" value="TreeGrafter"/>
</dbReference>
<name>A0A3S3QZN2_9BACT</name>
<dbReference type="Proteomes" id="UP000288086">
    <property type="component" value="Unassembled WGS sequence"/>
</dbReference>
<evidence type="ECO:0000256" key="3">
    <source>
        <dbReference type="PIRSR" id="PIRSR006156-1"/>
    </source>
</evidence>
<evidence type="ECO:0000313" key="5">
    <source>
        <dbReference type="Proteomes" id="UP000288086"/>
    </source>
</evidence>
<dbReference type="PIRSF" id="PIRSF006156">
    <property type="entry name" value="YafQ"/>
    <property type="match status" value="1"/>
</dbReference>
<comment type="caution">
    <text evidence="4">The sequence shown here is derived from an EMBL/GenBank/DDBJ whole genome shotgun (WGS) entry which is preliminary data.</text>
</comment>
<reference evidence="4 5" key="1">
    <citation type="submission" date="2017-01" db="EMBL/GenBank/DDBJ databases">
        <title>The cable genome- insights into the physiology and evolution of filamentous bacteria capable of sulfide oxidation via long distance electron transfer.</title>
        <authorList>
            <person name="Schreiber L."/>
            <person name="Bjerg J.T."/>
            <person name="Boggild A."/>
            <person name="Van De Vossenberg J."/>
            <person name="Meysman F."/>
            <person name="Nielsen L.P."/>
            <person name="Schramm A."/>
            <person name="Kjeldsen K.U."/>
        </authorList>
    </citation>
    <scope>NUCLEOTIDE SEQUENCE [LARGE SCALE GENOMIC DNA]</scope>
    <source>
        <strain evidence="4">A1</strain>
    </source>
</reference>
<dbReference type="Gene3D" id="3.30.2310.20">
    <property type="entry name" value="RelE-like"/>
    <property type="match status" value="1"/>
</dbReference>
<gene>
    <name evidence="4" type="ORF">VT98_12733</name>
</gene>
<dbReference type="FunFam" id="3.30.2310.20:FF:000003">
    <property type="entry name" value="Type II toxin-antitoxin system YafQ family toxin"/>
    <property type="match status" value="1"/>
</dbReference>
<keyword evidence="1" id="KW-1277">Toxin-antitoxin system</keyword>
<dbReference type="GO" id="GO:0006415">
    <property type="term" value="P:translational termination"/>
    <property type="evidence" value="ECO:0007669"/>
    <property type="project" value="TreeGrafter"/>
</dbReference>
<feature type="active site" description="Proton donor" evidence="3">
    <location>
        <position position="80"/>
    </location>
</feature>
<dbReference type="PANTHER" id="PTHR40588">
    <property type="entry name" value="MRNA INTERFERASE TOXIN YAFQ"/>
    <property type="match status" value="1"/>
</dbReference>
<protein>
    <submittedName>
        <fullName evidence="4">mRNA interferase YafQ</fullName>
    </submittedName>
</protein>
<dbReference type="NCBIfam" id="TIGR02385">
    <property type="entry name" value="RelE_StbE"/>
    <property type="match status" value="1"/>
</dbReference>
<dbReference type="EMBL" id="MTKP01000273">
    <property type="protein sequence ID" value="RWX46519.1"/>
    <property type="molecule type" value="Genomic_DNA"/>
</dbReference>
<dbReference type="SUPFAM" id="SSF143011">
    <property type="entry name" value="RelE-like"/>
    <property type="match status" value="1"/>
</dbReference>
<dbReference type="GO" id="GO:0006402">
    <property type="term" value="P:mRNA catabolic process"/>
    <property type="evidence" value="ECO:0007669"/>
    <property type="project" value="TreeGrafter"/>
</dbReference>
<dbReference type="PANTHER" id="PTHR40588:SF1">
    <property type="entry name" value="MRNA INTERFERASE TOXIN YAFQ"/>
    <property type="match status" value="1"/>
</dbReference>